<dbReference type="PANTHER" id="PTHR34315">
    <property type="match status" value="1"/>
</dbReference>
<evidence type="ECO:0000256" key="1">
    <source>
        <dbReference type="SAM" id="MobiDB-lite"/>
    </source>
</evidence>
<feature type="domain" description="Intradiol ring-cleavage dioxygenases" evidence="2">
    <location>
        <begin position="113"/>
        <end position="230"/>
    </location>
</feature>
<dbReference type="Gene3D" id="2.60.130.10">
    <property type="entry name" value="Aromatic compound dioxygenase"/>
    <property type="match status" value="1"/>
</dbReference>
<name>K2JGJ4_9GAMM</name>
<protein>
    <submittedName>
        <fullName evidence="3">Protocatechuate 3,4-dioxygenase beta chain</fullName>
    </submittedName>
</protein>
<feature type="region of interest" description="Disordered" evidence="1">
    <location>
        <begin position="41"/>
        <end position="60"/>
    </location>
</feature>
<dbReference type="EMBL" id="AMRI01000012">
    <property type="protein sequence ID" value="EKE73662.1"/>
    <property type="molecule type" value="Genomic_DNA"/>
</dbReference>
<gene>
    <name evidence="3" type="ORF">B3C1_09702</name>
</gene>
<dbReference type="InterPro" id="IPR000627">
    <property type="entry name" value="Intradiol_dOase_C"/>
</dbReference>
<keyword evidence="3" id="KW-0560">Oxidoreductase</keyword>
<evidence type="ECO:0000313" key="4">
    <source>
        <dbReference type="Proteomes" id="UP000006755"/>
    </source>
</evidence>
<proteinExistence type="predicted"/>
<dbReference type="SUPFAM" id="SSF49482">
    <property type="entry name" value="Aromatic compound dioxygenase"/>
    <property type="match status" value="1"/>
</dbReference>
<keyword evidence="4" id="KW-1185">Reference proteome</keyword>
<sequence>MATDIHQKKLGRRQVLGALGTALLAAPFLGLISCSSDDDNTPAVDNGSGDSTGGDQGSVDTIWASGGTASMTANFPDDSLFDLASSCTLALTGALTQGPCYFTADVLDDISEGQGGLPMQLCLRVVDSTCNPVSGLEVEVWHCDVAGLYSADSSDAADEGRDFNSGFCSGNDSSALQSRWFRGSQVTDSQGRVNFKSCFPGWYSGRTIHIHFKVRSNSSESLTSQFCFPESLTSDVCANHPEYSGRGLQDTSLARDNVYGGQYQDYLFDWQQNEDGSLLAFKQIQVA</sequence>
<reference evidence="3 4" key="1">
    <citation type="journal article" date="2012" name="J. Bacteriol.">
        <title>Genome Sequence of Gallaecimonas xiamenensis Type Strain 3-C-1.</title>
        <authorList>
            <person name="Lai Q."/>
            <person name="Wang L."/>
            <person name="Wang W."/>
            <person name="Shao Z."/>
        </authorList>
    </citation>
    <scope>NUCLEOTIDE SEQUENCE [LARGE SCALE GENOMIC DNA]</scope>
    <source>
        <strain evidence="3 4">3-C-1</strain>
    </source>
</reference>
<dbReference type="OrthoDB" id="9805815at2"/>
<keyword evidence="3" id="KW-0223">Dioxygenase</keyword>
<comment type="caution">
    <text evidence="3">The sequence shown here is derived from an EMBL/GenBank/DDBJ whole genome shotgun (WGS) entry which is preliminary data.</text>
</comment>
<dbReference type="GO" id="GO:0008199">
    <property type="term" value="F:ferric iron binding"/>
    <property type="evidence" value="ECO:0007669"/>
    <property type="project" value="InterPro"/>
</dbReference>
<dbReference type="GO" id="GO:0016702">
    <property type="term" value="F:oxidoreductase activity, acting on single donors with incorporation of molecular oxygen, incorporation of two atoms of oxygen"/>
    <property type="evidence" value="ECO:0007669"/>
    <property type="project" value="InterPro"/>
</dbReference>
<accession>K2JGJ4</accession>
<dbReference type="RefSeq" id="WP_008484526.1">
    <property type="nucleotide sequence ID" value="NZ_AMRI01000012.1"/>
</dbReference>
<dbReference type="STRING" id="745411.B3C1_09702"/>
<dbReference type="Proteomes" id="UP000006755">
    <property type="component" value="Unassembled WGS sequence"/>
</dbReference>
<evidence type="ECO:0000259" key="2">
    <source>
        <dbReference type="Pfam" id="PF00775"/>
    </source>
</evidence>
<dbReference type="PANTHER" id="PTHR34315:SF1">
    <property type="entry name" value="INTRADIOL RING-CLEAVAGE DIOXYGENASES DOMAIN-CONTAINING PROTEIN-RELATED"/>
    <property type="match status" value="1"/>
</dbReference>
<dbReference type="Pfam" id="PF00775">
    <property type="entry name" value="Dioxygenase_C"/>
    <property type="match status" value="1"/>
</dbReference>
<dbReference type="InterPro" id="IPR015889">
    <property type="entry name" value="Intradiol_dOase_core"/>
</dbReference>
<evidence type="ECO:0000313" key="3">
    <source>
        <dbReference type="EMBL" id="EKE73662.1"/>
    </source>
</evidence>
<dbReference type="eggNOG" id="COG3485">
    <property type="taxonomic scope" value="Bacteria"/>
</dbReference>
<organism evidence="3 4">
    <name type="scientific">Gallaecimonas xiamenensis 3-C-1</name>
    <dbReference type="NCBI Taxonomy" id="745411"/>
    <lineage>
        <taxon>Bacteria</taxon>
        <taxon>Pseudomonadati</taxon>
        <taxon>Pseudomonadota</taxon>
        <taxon>Gammaproteobacteria</taxon>
        <taxon>Enterobacterales</taxon>
        <taxon>Gallaecimonadaceae</taxon>
        <taxon>Gallaecimonas</taxon>
    </lineage>
</organism>
<dbReference type="AlphaFoldDB" id="K2JGJ4"/>